<name>A0A8X6H0T7_TRICU</name>
<keyword evidence="2" id="KW-1185">Reference proteome</keyword>
<sequence length="77" mass="8373">MALTDTKGTTPNFIRDVFSRGVGPSHHVIFPGGFRERVGVGVSNLLTQMDLRSAFPIGECVVKIRLNGEVMTSRRAA</sequence>
<dbReference type="AlphaFoldDB" id="A0A8X6H0T7"/>
<evidence type="ECO:0000313" key="1">
    <source>
        <dbReference type="EMBL" id="GFQ77619.1"/>
    </source>
</evidence>
<proteinExistence type="predicted"/>
<accession>A0A8X6H0T7</accession>
<comment type="caution">
    <text evidence="1">The sequence shown here is derived from an EMBL/GenBank/DDBJ whole genome shotgun (WGS) entry which is preliminary data.</text>
</comment>
<protein>
    <submittedName>
        <fullName evidence="1">Uncharacterized protein</fullName>
    </submittedName>
</protein>
<gene>
    <name evidence="1" type="ORF">TNCT_369861</name>
</gene>
<evidence type="ECO:0000313" key="2">
    <source>
        <dbReference type="Proteomes" id="UP000887116"/>
    </source>
</evidence>
<reference evidence="1" key="1">
    <citation type="submission" date="2020-07" db="EMBL/GenBank/DDBJ databases">
        <title>Multicomponent nature underlies the extraordinary mechanical properties of spider dragline silk.</title>
        <authorList>
            <person name="Kono N."/>
            <person name="Nakamura H."/>
            <person name="Mori M."/>
            <person name="Yoshida Y."/>
            <person name="Ohtoshi R."/>
            <person name="Malay A.D."/>
            <person name="Moran D.A.P."/>
            <person name="Tomita M."/>
            <person name="Numata K."/>
            <person name="Arakawa K."/>
        </authorList>
    </citation>
    <scope>NUCLEOTIDE SEQUENCE</scope>
</reference>
<dbReference type="EMBL" id="BMAO01021813">
    <property type="protein sequence ID" value="GFQ77619.1"/>
    <property type="molecule type" value="Genomic_DNA"/>
</dbReference>
<dbReference type="Proteomes" id="UP000887116">
    <property type="component" value="Unassembled WGS sequence"/>
</dbReference>
<organism evidence="1 2">
    <name type="scientific">Trichonephila clavata</name>
    <name type="common">Joro spider</name>
    <name type="synonym">Nephila clavata</name>
    <dbReference type="NCBI Taxonomy" id="2740835"/>
    <lineage>
        <taxon>Eukaryota</taxon>
        <taxon>Metazoa</taxon>
        <taxon>Ecdysozoa</taxon>
        <taxon>Arthropoda</taxon>
        <taxon>Chelicerata</taxon>
        <taxon>Arachnida</taxon>
        <taxon>Araneae</taxon>
        <taxon>Araneomorphae</taxon>
        <taxon>Entelegynae</taxon>
        <taxon>Araneoidea</taxon>
        <taxon>Nephilidae</taxon>
        <taxon>Trichonephila</taxon>
    </lineage>
</organism>